<dbReference type="PRINTS" id="PR00178">
    <property type="entry name" value="FATTYACIDBP"/>
</dbReference>
<gene>
    <name evidence="1" type="ORF">CDAUBV1_LOCUS14437</name>
</gene>
<dbReference type="Proteomes" id="UP001497525">
    <property type="component" value="Unassembled WGS sequence"/>
</dbReference>
<dbReference type="Gene3D" id="2.40.128.20">
    <property type="match status" value="1"/>
</dbReference>
<evidence type="ECO:0000313" key="2">
    <source>
        <dbReference type="Proteomes" id="UP001497525"/>
    </source>
</evidence>
<comment type="caution">
    <text evidence="1">The sequence shown here is derived from an EMBL/GenBank/DDBJ whole genome shotgun (WGS) entry which is preliminary data.</text>
</comment>
<dbReference type="GO" id="GO:0008289">
    <property type="term" value="F:lipid binding"/>
    <property type="evidence" value="ECO:0007669"/>
    <property type="project" value="UniProtKB-KW"/>
</dbReference>
<sequence>MSHLAGTWHLKSHHNVTAFLHKIGEDEEFIKGAEEDKPKLSISFPDHEHVVFDYDGKFGKHEEKCKFGSVCEHKSLHGRKFKSIITKESDNCMKSHLQDSAHPAHTVFELVGHELHITSVAGDVKALSIFTREH</sequence>
<dbReference type="CDD" id="cd00742">
    <property type="entry name" value="FABP"/>
    <property type="match status" value="1"/>
</dbReference>
<organism evidence="1 2">
    <name type="scientific">Calicophoron daubneyi</name>
    <name type="common">Rumen fluke</name>
    <name type="synonym">Paramphistomum daubneyi</name>
    <dbReference type="NCBI Taxonomy" id="300641"/>
    <lineage>
        <taxon>Eukaryota</taxon>
        <taxon>Metazoa</taxon>
        <taxon>Spiralia</taxon>
        <taxon>Lophotrochozoa</taxon>
        <taxon>Platyhelminthes</taxon>
        <taxon>Trematoda</taxon>
        <taxon>Digenea</taxon>
        <taxon>Plagiorchiida</taxon>
        <taxon>Pronocephalata</taxon>
        <taxon>Paramphistomoidea</taxon>
        <taxon>Paramphistomidae</taxon>
        <taxon>Calicophoron</taxon>
    </lineage>
</organism>
<dbReference type="AlphaFoldDB" id="A0AAV2TPX3"/>
<protein>
    <submittedName>
        <fullName evidence="1">Uncharacterized protein</fullName>
    </submittedName>
</protein>
<dbReference type="InterPro" id="IPR000463">
    <property type="entry name" value="Fatty_acid-bd"/>
</dbReference>
<name>A0AAV2TPX3_CALDB</name>
<dbReference type="EMBL" id="CAXLJL010000600">
    <property type="protein sequence ID" value="CAL5139415.1"/>
    <property type="molecule type" value="Genomic_DNA"/>
</dbReference>
<accession>A0AAV2TPX3</accession>
<reference evidence="1" key="1">
    <citation type="submission" date="2024-06" db="EMBL/GenBank/DDBJ databases">
        <authorList>
            <person name="Liu X."/>
            <person name="Lenzi L."/>
            <person name="Haldenby T S."/>
            <person name="Uol C."/>
        </authorList>
    </citation>
    <scope>NUCLEOTIDE SEQUENCE</scope>
</reference>
<dbReference type="InterPro" id="IPR012674">
    <property type="entry name" value="Calycin"/>
</dbReference>
<proteinExistence type="predicted"/>
<evidence type="ECO:0000313" key="1">
    <source>
        <dbReference type="EMBL" id="CAL5139415.1"/>
    </source>
</evidence>
<dbReference type="SUPFAM" id="SSF50814">
    <property type="entry name" value="Lipocalins"/>
    <property type="match status" value="1"/>
</dbReference>